<evidence type="ECO:0000259" key="7">
    <source>
        <dbReference type="PROSITE" id="PS50839"/>
    </source>
</evidence>
<evidence type="ECO:0000259" key="6">
    <source>
        <dbReference type="PROSITE" id="PS50113"/>
    </source>
</evidence>
<evidence type="ECO:0000256" key="3">
    <source>
        <dbReference type="ARBA" id="ARBA00022989"/>
    </source>
</evidence>
<dbReference type="NCBIfam" id="TIGR00229">
    <property type="entry name" value="sensory_box"/>
    <property type="match status" value="1"/>
</dbReference>
<evidence type="ECO:0000313" key="11">
    <source>
        <dbReference type="Proteomes" id="UP000681356"/>
    </source>
</evidence>
<organism evidence="10 11">
    <name type="scientific">Thetidibacter halocola</name>
    <dbReference type="NCBI Taxonomy" id="2827239"/>
    <lineage>
        <taxon>Bacteria</taxon>
        <taxon>Pseudomonadati</taxon>
        <taxon>Pseudomonadota</taxon>
        <taxon>Alphaproteobacteria</taxon>
        <taxon>Rhodobacterales</taxon>
        <taxon>Roseobacteraceae</taxon>
        <taxon>Thetidibacter</taxon>
    </lineage>
</organism>
<dbReference type="InterPro" id="IPR029787">
    <property type="entry name" value="Nucleotide_cyclase"/>
</dbReference>
<dbReference type="CDD" id="cd01948">
    <property type="entry name" value="EAL"/>
    <property type="match status" value="1"/>
</dbReference>
<dbReference type="PROSITE" id="PS50113">
    <property type="entry name" value="PAC"/>
    <property type="match status" value="1"/>
</dbReference>
<dbReference type="InterPro" id="IPR035965">
    <property type="entry name" value="PAS-like_dom_sf"/>
</dbReference>
<dbReference type="Pfam" id="PF03924">
    <property type="entry name" value="CHASE"/>
    <property type="match status" value="1"/>
</dbReference>
<dbReference type="CDD" id="cd01949">
    <property type="entry name" value="GGDEF"/>
    <property type="match status" value="1"/>
</dbReference>
<evidence type="ECO:0000259" key="8">
    <source>
        <dbReference type="PROSITE" id="PS50883"/>
    </source>
</evidence>
<evidence type="ECO:0000259" key="9">
    <source>
        <dbReference type="PROSITE" id="PS50887"/>
    </source>
</evidence>
<dbReference type="InterPro" id="IPR035919">
    <property type="entry name" value="EAL_sf"/>
</dbReference>
<dbReference type="SMART" id="SM00052">
    <property type="entry name" value="EAL"/>
    <property type="match status" value="1"/>
</dbReference>
<keyword evidence="2" id="KW-0812">Transmembrane</keyword>
<dbReference type="Pfam" id="PF00990">
    <property type="entry name" value="GGDEF"/>
    <property type="match status" value="1"/>
</dbReference>
<dbReference type="Gene3D" id="3.30.450.20">
    <property type="entry name" value="PAS domain"/>
    <property type="match status" value="1"/>
</dbReference>
<reference evidence="10" key="1">
    <citation type="submission" date="2021-04" db="EMBL/GenBank/DDBJ databases">
        <authorList>
            <person name="Yoon J."/>
        </authorList>
    </citation>
    <scope>NUCLEOTIDE SEQUENCE</scope>
    <source>
        <strain evidence="10">KMU-90</strain>
    </source>
</reference>
<dbReference type="SMART" id="SM00086">
    <property type="entry name" value="PAC"/>
    <property type="match status" value="1"/>
</dbReference>
<evidence type="ECO:0000259" key="5">
    <source>
        <dbReference type="PROSITE" id="PS50112"/>
    </source>
</evidence>
<dbReference type="Gene3D" id="3.30.450.350">
    <property type="entry name" value="CHASE domain"/>
    <property type="match status" value="1"/>
</dbReference>
<dbReference type="InterPro" id="IPR000700">
    <property type="entry name" value="PAS-assoc_C"/>
</dbReference>
<dbReference type="CDD" id="cd00130">
    <property type="entry name" value="PAS"/>
    <property type="match status" value="1"/>
</dbReference>
<dbReference type="SUPFAM" id="SSF55073">
    <property type="entry name" value="Nucleotide cyclase"/>
    <property type="match status" value="1"/>
</dbReference>
<comment type="caution">
    <text evidence="10">The sequence shown here is derived from an EMBL/GenBank/DDBJ whole genome shotgun (WGS) entry which is preliminary data.</text>
</comment>
<dbReference type="InterPro" id="IPR042240">
    <property type="entry name" value="CHASE_sf"/>
</dbReference>
<dbReference type="Pfam" id="PF08447">
    <property type="entry name" value="PAS_3"/>
    <property type="match status" value="1"/>
</dbReference>
<dbReference type="PANTHER" id="PTHR44757">
    <property type="entry name" value="DIGUANYLATE CYCLASE DGCP"/>
    <property type="match status" value="1"/>
</dbReference>
<sequence>MIAALVLLTSTVVMSRFARVAQSERVVSVVETYSRVFAAKLGEQLQNRIDVVELVRASWQKERMAGLGEFDDVADIIHAYFDEVQALNWVNAAGEIERVTPLDGNERALGLNVAALPGPGQALRDATALDAFRLTGPIELAQGGKGIVGYAPVRVNGEVAGFLNLVFRSAPLMDHVMGPSDAKSFSVTVMDGTNSVHEMPHDPVGEAFAVSTTLDIAGRTWTIIARPTSAEVAAAQSPLDELILLIGLALTVFVPALLNESALNKQRLVEREERFALAMEGASDGLFDLNTLTGETYYSPRWFQMVGYRAEELPLHFDTFRKLIHPADVDNVIRPAHDFTDSDGDIVENEFRMRHKDGHWINVLARARLVRRDGRVVRIVGTHVDLTELRRHERELKRAAMTDDLTGLRNRRGLSQVLTRHAAALSDTARLCLMHVDLDMFKAINDSNGHEAGDHVLREIADRLRGFHGAFEVIARVGGDEFLLAIRTEVSDAGLLDFAQSLITAIGQPIAFEGKGFRVGASIGVDVVSSATEESVCTAIANADIALKHAKTSGKGRCVFFEPAMRDETVRSVEIAMQIREGIDRNEFVAFFQPQVDLRSNRIVGFEALARWRHPERGILNAAAFVPHAEDAHLIEAIDDLVFSRVLDALAMLDGLGLTETRISVNLSTSQLMHASVVDRLLWKVDEASIDPQRICIEILESTLLNERAGNVVRNVHDLAKAGFSVELDDFGSGHTAIASLLNFPVSRIKIDKSLVAGIAGDRNLQAITTAISDLGQKLGVTVLAEGLETEEDRAFLLSTTCAQVQGYLVGRPLAQQDLNDWIVAWCGRHSEPLRARAGTGS</sequence>
<name>A0A8J7WAX6_9RHOB</name>
<dbReference type="PANTHER" id="PTHR44757:SF2">
    <property type="entry name" value="BIOFILM ARCHITECTURE MAINTENANCE PROTEIN MBAA"/>
    <property type="match status" value="1"/>
</dbReference>
<dbReference type="InterPro" id="IPR052155">
    <property type="entry name" value="Biofilm_reg_signaling"/>
</dbReference>
<proteinExistence type="predicted"/>
<keyword evidence="3" id="KW-1133">Transmembrane helix</keyword>
<keyword evidence="4" id="KW-0472">Membrane</keyword>
<dbReference type="Proteomes" id="UP000681356">
    <property type="component" value="Unassembled WGS sequence"/>
</dbReference>
<evidence type="ECO:0000313" key="10">
    <source>
        <dbReference type="EMBL" id="MBS0124177.1"/>
    </source>
</evidence>
<dbReference type="SUPFAM" id="SSF141868">
    <property type="entry name" value="EAL domain-like"/>
    <property type="match status" value="1"/>
</dbReference>
<feature type="domain" description="PAS" evidence="5">
    <location>
        <begin position="271"/>
        <end position="343"/>
    </location>
</feature>
<dbReference type="NCBIfam" id="TIGR00254">
    <property type="entry name" value="GGDEF"/>
    <property type="match status" value="1"/>
</dbReference>
<dbReference type="SUPFAM" id="SSF55785">
    <property type="entry name" value="PYP-like sensor domain (PAS domain)"/>
    <property type="match status" value="1"/>
</dbReference>
<evidence type="ECO:0000256" key="4">
    <source>
        <dbReference type="ARBA" id="ARBA00023136"/>
    </source>
</evidence>
<dbReference type="EMBL" id="JAGTUU010000003">
    <property type="protein sequence ID" value="MBS0124177.1"/>
    <property type="molecule type" value="Genomic_DNA"/>
</dbReference>
<dbReference type="GO" id="GO:0016020">
    <property type="term" value="C:membrane"/>
    <property type="evidence" value="ECO:0007669"/>
    <property type="project" value="UniProtKB-SubCell"/>
</dbReference>
<comment type="subcellular location">
    <subcellularLocation>
        <location evidence="1">Membrane</location>
    </subcellularLocation>
</comment>
<protein>
    <submittedName>
        <fullName evidence="10">EAL domain-containing protein</fullName>
    </submittedName>
</protein>
<keyword evidence="11" id="KW-1185">Reference proteome</keyword>
<feature type="domain" description="EAL" evidence="8">
    <location>
        <begin position="572"/>
        <end position="827"/>
    </location>
</feature>
<feature type="domain" description="CHASE" evidence="7">
    <location>
        <begin position="96"/>
        <end position="195"/>
    </location>
</feature>
<evidence type="ECO:0000256" key="1">
    <source>
        <dbReference type="ARBA" id="ARBA00004370"/>
    </source>
</evidence>
<dbReference type="InterPro" id="IPR000014">
    <property type="entry name" value="PAS"/>
</dbReference>
<dbReference type="InterPro" id="IPR013655">
    <property type="entry name" value="PAS_fold_3"/>
</dbReference>
<dbReference type="InterPro" id="IPR006189">
    <property type="entry name" value="CHASE_dom"/>
</dbReference>
<dbReference type="Gene3D" id="3.20.20.450">
    <property type="entry name" value="EAL domain"/>
    <property type="match status" value="1"/>
</dbReference>
<feature type="domain" description="GGDEF" evidence="9">
    <location>
        <begin position="429"/>
        <end position="563"/>
    </location>
</feature>
<dbReference type="InterPro" id="IPR001610">
    <property type="entry name" value="PAC"/>
</dbReference>
<dbReference type="Gene3D" id="3.30.70.270">
    <property type="match status" value="1"/>
</dbReference>
<dbReference type="InterPro" id="IPR001633">
    <property type="entry name" value="EAL_dom"/>
</dbReference>
<dbReference type="PROSITE" id="PS50112">
    <property type="entry name" value="PAS"/>
    <property type="match status" value="1"/>
</dbReference>
<dbReference type="GO" id="GO:0007165">
    <property type="term" value="P:signal transduction"/>
    <property type="evidence" value="ECO:0007669"/>
    <property type="project" value="UniProtKB-ARBA"/>
</dbReference>
<evidence type="ECO:0000256" key="2">
    <source>
        <dbReference type="ARBA" id="ARBA00022692"/>
    </source>
</evidence>
<feature type="domain" description="PAC" evidence="6">
    <location>
        <begin position="347"/>
        <end position="398"/>
    </location>
</feature>
<gene>
    <name evidence="10" type="ORF">KB874_08515</name>
</gene>
<dbReference type="SMART" id="SM00267">
    <property type="entry name" value="GGDEF"/>
    <property type="match status" value="1"/>
</dbReference>
<dbReference type="InterPro" id="IPR000160">
    <property type="entry name" value="GGDEF_dom"/>
</dbReference>
<dbReference type="GO" id="GO:0003824">
    <property type="term" value="F:catalytic activity"/>
    <property type="evidence" value="ECO:0007669"/>
    <property type="project" value="UniProtKB-ARBA"/>
</dbReference>
<dbReference type="PROSITE" id="PS50887">
    <property type="entry name" value="GGDEF"/>
    <property type="match status" value="1"/>
</dbReference>
<dbReference type="SMART" id="SM01079">
    <property type="entry name" value="CHASE"/>
    <property type="match status" value="1"/>
</dbReference>
<dbReference type="AlphaFoldDB" id="A0A8J7WAX6"/>
<dbReference type="Pfam" id="PF00563">
    <property type="entry name" value="EAL"/>
    <property type="match status" value="1"/>
</dbReference>
<dbReference type="PROSITE" id="PS50839">
    <property type="entry name" value="CHASE"/>
    <property type="match status" value="1"/>
</dbReference>
<dbReference type="InterPro" id="IPR043128">
    <property type="entry name" value="Rev_trsase/Diguanyl_cyclase"/>
</dbReference>
<dbReference type="PROSITE" id="PS50883">
    <property type="entry name" value="EAL"/>
    <property type="match status" value="1"/>
</dbReference>
<accession>A0A8J7WAX6</accession>